<dbReference type="PROSITE" id="PS00324">
    <property type="entry name" value="ASPARTOKINASE"/>
    <property type="match status" value="1"/>
</dbReference>
<evidence type="ECO:0000256" key="3">
    <source>
        <dbReference type="ARBA" id="ARBA00013059"/>
    </source>
</evidence>
<dbReference type="InterPro" id="IPR002912">
    <property type="entry name" value="ACT_dom"/>
</dbReference>
<dbReference type="InterPro" id="IPR005260">
    <property type="entry name" value="Asp_kin_monofn"/>
</dbReference>
<comment type="similarity">
    <text evidence="2 10">Belongs to the aspartokinase family.</text>
</comment>
<comment type="catalytic activity">
    <reaction evidence="9 10">
        <text>L-aspartate + ATP = 4-phospho-L-aspartate + ADP</text>
        <dbReference type="Rhea" id="RHEA:23776"/>
        <dbReference type="ChEBI" id="CHEBI:29991"/>
        <dbReference type="ChEBI" id="CHEBI:30616"/>
        <dbReference type="ChEBI" id="CHEBI:57535"/>
        <dbReference type="ChEBI" id="CHEBI:456216"/>
        <dbReference type="EC" id="2.7.2.4"/>
    </reaction>
</comment>
<dbReference type="Proteomes" id="UP001314181">
    <property type="component" value="Unassembled WGS sequence"/>
</dbReference>
<comment type="pathway">
    <text evidence="1 11">Amino-acid biosynthesis; L-lysine biosynthesis via DAP pathway; (S)-tetrahydrodipicolinate from L-aspartate: step 1/4.</text>
</comment>
<dbReference type="InterPro" id="IPR045865">
    <property type="entry name" value="ACT-like_dom_sf"/>
</dbReference>
<comment type="caution">
    <text evidence="13">The sequence shown here is derived from an EMBL/GenBank/DDBJ whole genome shotgun (WGS) entry which is preliminary data.</text>
</comment>
<evidence type="ECO:0000256" key="9">
    <source>
        <dbReference type="ARBA" id="ARBA00047872"/>
    </source>
</evidence>
<dbReference type="PANTHER" id="PTHR21499:SF59">
    <property type="entry name" value="ASPARTOKINASE"/>
    <property type="match status" value="1"/>
</dbReference>
<dbReference type="SUPFAM" id="SSF55021">
    <property type="entry name" value="ACT-like"/>
    <property type="match status" value="2"/>
</dbReference>
<evidence type="ECO:0000256" key="4">
    <source>
        <dbReference type="ARBA" id="ARBA00016273"/>
    </source>
</evidence>
<evidence type="ECO:0000256" key="6">
    <source>
        <dbReference type="ARBA" id="ARBA00022741"/>
    </source>
</evidence>
<dbReference type="NCBIfam" id="NF006570">
    <property type="entry name" value="PRK09084.1"/>
    <property type="match status" value="1"/>
</dbReference>
<evidence type="ECO:0000256" key="1">
    <source>
        <dbReference type="ARBA" id="ARBA00004766"/>
    </source>
</evidence>
<dbReference type="PIRSF" id="PIRSF000726">
    <property type="entry name" value="Asp_kin"/>
    <property type="match status" value="1"/>
</dbReference>
<evidence type="ECO:0000256" key="11">
    <source>
        <dbReference type="RuleBase" id="RU004249"/>
    </source>
</evidence>
<keyword evidence="5 10" id="KW-0808">Transferase</keyword>
<dbReference type="EMBL" id="CAWVOK010000023">
    <property type="protein sequence ID" value="CAK8163146.1"/>
    <property type="molecule type" value="Genomic_DNA"/>
</dbReference>
<accession>A0ABP0EU81</accession>
<evidence type="ECO:0000256" key="10">
    <source>
        <dbReference type="RuleBase" id="RU003448"/>
    </source>
</evidence>
<dbReference type="PANTHER" id="PTHR21499">
    <property type="entry name" value="ASPARTATE KINASE"/>
    <property type="match status" value="1"/>
</dbReference>
<organism evidence="13 14">
    <name type="scientific">Candidatus Xenohaliotis californiensis</name>
    <dbReference type="NCBI Taxonomy" id="84677"/>
    <lineage>
        <taxon>Bacteria</taxon>
        <taxon>Pseudomonadati</taxon>
        <taxon>Pseudomonadota</taxon>
        <taxon>Alphaproteobacteria</taxon>
        <taxon>Rickettsiales</taxon>
        <taxon>Anaplasmataceae</taxon>
        <taxon>Candidatus Xenohaliotis</taxon>
    </lineage>
</organism>
<evidence type="ECO:0000256" key="8">
    <source>
        <dbReference type="ARBA" id="ARBA00022840"/>
    </source>
</evidence>
<dbReference type="NCBIfam" id="TIGR00657">
    <property type="entry name" value="asp_kinases"/>
    <property type="match status" value="1"/>
</dbReference>
<evidence type="ECO:0000313" key="14">
    <source>
        <dbReference type="Proteomes" id="UP001314181"/>
    </source>
</evidence>
<dbReference type="InterPro" id="IPR042199">
    <property type="entry name" value="AsparK_Bifunc_asparK/hSer_DH"/>
</dbReference>
<evidence type="ECO:0000256" key="2">
    <source>
        <dbReference type="ARBA" id="ARBA00010122"/>
    </source>
</evidence>
<evidence type="ECO:0000256" key="7">
    <source>
        <dbReference type="ARBA" id="ARBA00022777"/>
    </source>
</evidence>
<keyword evidence="11" id="KW-0028">Amino-acid biosynthesis</keyword>
<dbReference type="Pfam" id="PF00696">
    <property type="entry name" value="AA_kinase"/>
    <property type="match status" value="1"/>
</dbReference>
<protein>
    <recommendedName>
        <fullName evidence="4 10">Aspartokinase</fullName>
        <ecNumber evidence="3 10">2.7.2.4</ecNumber>
    </recommendedName>
</protein>
<keyword evidence="7 10" id="KW-0418">Kinase</keyword>
<dbReference type="Gene3D" id="1.20.120.1320">
    <property type="entry name" value="Aspartokinase, catalytic domain"/>
    <property type="match status" value="1"/>
</dbReference>
<name>A0ABP0EU81_9RICK</name>
<dbReference type="GO" id="GO:0004072">
    <property type="term" value="F:aspartate kinase activity"/>
    <property type="evidence" value="ECO:0007669"/>
    <property type="project" value="UniProtKB-EC"/>
</dbReference>
<dbReference type="Pfam" id="PF22468">
    <property type="entry name" value="ACT_9"/>
    <property type="match status" value="1"/>
</dbReference>
<evidence type="ECO:0000259" key="12">
    <source>
        <dbReference type="PROSITE" id="PS51671"/>
    </source>
</evidence>
<dbReference type="InterPro" id="IPR018042">
    <property type="entry name" value="Aspartate_kinase_CS"/>
</dbReference>
<dbReference type="RefSeq" id="WP_338364119.1">
    <property type="nucleotide sequence ID" value="NZ_CAWVOK010000023.1"/>
</dbReference>
<dbReference type="Gene3D" id="3.40.1160.10">
    <property type="entry name" value="Acetylglutamate kinase-like"/>
    <property type="match status" value="1"/>
</dbReference>
<dbReference type="InterPro" id="IPR001048">
    <property type="entry name" value="Asp/Glu/Uridylate_kinase"/>
</dbReference>
<dbReference type="PROSITE" id="PS51671">
    <property type="entry name" value="ACT"/>
    <property type="match status" value="1"/>
</dbReference>
<reference evidence="13 14" key="1">
    <citation type="submission" date="2024-01" db="EMBL/GenBank/DDBJ databases">
        <authorList>
            <person name="Kunselman E."/>
        </authorList>
    </citation>
    <scope>NUCLEOTIDE SEQUENCE [LARGE SCALE GENOMIC DNA]</scope>
    <source>
        <strain evidence="13">2 abalone samples</strain>
    </source>
</reference>
<dbReference type="InterPro" id="IPR054352">
    <property type="entry name" value="ACT_Aspartokinase"/>
</dbReference>
<gene>
    <name evidence="13" type="ORF">CAXC1_300028</name>
</gene>
<keyword evidence="8" id="KW-0067">ATP-binding</keyword>
<feature type="domain" description="ACT" evidence="12">
    <location>
        <begin position="305"/>
        <end position="384"/>
    </location>
</feature>
<evidence type="ECO:0000256" key="5">
    <source>
        <dbReference type="ARBA" id="ARBA00022679"/>
    </source>
</evidence>
<sequence length="439" mass="48324">MIHSVVAKFGGTSVQSATSIQKIKQIISMNTNINVVVVSAVSGITDLLMEFCKSSSSRQHTLAEKIKQTHLTLAKDLNLSLTDEIINYIDQLNPKINSNALTTRQIDEILSLGEDLSSFIIHAFLIAQGIKIKHINIRDYLITDTHFGKATPDIKEIRKRFASLPNDLCITQGFVGSTYTKQTTTLGRGGSDYSAALIAEAMSVDKLLIYTDVPGVFTMDPNVTTPTYPIKELTFQEMAEMANFGAKILHPATLEPCIRSHIPVQILSTFEPDQPGTHICMTAPKMPEPKIRAITMRGRQILVIVKSLQMLNAYGFLANIFNILAKYKISIDLITTSEVSIALTVDEKECKDVFHPSSKLMQELKPFADIAQEKDLTLLAVIGSGLTVSGVIQKTLSYIQPSIIRLICYGASNSSIGILVKEKDAVYLAKELHKKLIGE</sequence>
<dbReference type="InterPro" id="IPR001341">
    <property type="entry name" value="Asp_kinase"/>
</dbReference>
<keyword evidence="6" id="KW-0547">Nucleotide-binding</keyword>
<evidence type="ECO:0000313" key="13">
    <source>
        <dbReference type="EMBL" id="CAK8163146.1"/>
    </source>
</evidence>
<dbReference type="Gene3D" id="3.30.70.260">
    <property type="match status" value="2"/>
</dbReference>
<dbReference type="SUPFAM" id="SSF53633">
    <property type="entry name" value="Carbamate kinase-like"/>
    <property type="match status" value="1"/>
</dbReference>
<comment type="pathway">
    <text evidence="11">Amino-acid biosynthesis; L-methionine biosynthesis via de novo pathway; L-homoserine from L-aspartate: step 1/3.</text>
</comment>
<proteinExistence type="inferred from homology"/>
<dbReference type="EC" id="2.7.2.4" evidence="3 10"/>
<dbReference type="InterPro" id="IPR036393">
    <property type="entry name" value="AceGlu_kinase-like_sf"/>
</dbReference>
<keyword evidence="14" id="KW-1185">Reference proteome</keyword>
<comment type="pathway">
    <text evidence="11">Amino-acid biosynthesis; L-threonine biosynthesis; L-threonine from L-aspartate: step 1/5.</text>
</comment>